<dbReference type="EnsemblMetazoa" id="MESCA007097-RA">
    <property type="protein sequence ID" value="MESCA007097-PA"/>
    <property type="gene ID" value="MESCA007097"/>
</dbReference>
<organism evidence="2 3">
    <name type="scientific">Megaselia scalaris</name>
    <name type="common">Humpbacked fly</name>
    <name type="synonym">Phora scalaris</name>
    <dbReference type="NCBI Taxonomy" id="36166"/>
    <lineage>
        <taxon>Eukaryota</taxon>
        <taxon>Metazoa</taxon>
        <taxon>Ecdysozoa</taxon>
        <taxon>Arthropoda</taxon>
        <taxon>Hexapoda</taxon>
        <taxon>Insecta</taxon>
        <taxon>Pterygota</taxon>
        <taxon>Neoptera</taxon>
        <taxon>Endopterygota</taxon>
        <taxon>Diptera</taxon>
        <taxon>Brachycera</taxon>
        <taxon>Muscomorpha</taxon>
        <taxon>Platypezoidea</taxon>
        <taxon>Phoridae</taxon>
        <taxon>Megaseliini</taxon>
        <taxon>Megaselia</taxon>
    </lineage>
</organism>
<dbReference type="InterPro" id="IPR008936">
    <property type="entry name" value="Rho_GTPase_activation_prot"/>
</dbReference>
<dbReference type="Proteomes" id="UP000015102">
    <property type="component" value="Unassembled WGS sequence"/>
</dbReference>
<dbReference type="STRING" id="36166.T1GTQ6"/>
<dbReference type="InterPro" id="IPR047234">
    <property type="entry name" value="GRAF_fam"/>
</dbReference>
<dbReference type="SUPFAM" id="SSF48350">
    <property type="entry name" value="GTPase activation domain, GAP"/>
    <property type="match status" value="1"/>
</dbReference>
<reference evidence="3" key="1">
    <citation type="submission" date="2013-02" db="EMBL/GenBank/DDBJ databases">
        <authorList>
            <person name="Hughes D."/>
        </authorList>
    </citation>
    <scope>NUCLEOTIDE SEQUENCE</scope>
    <source>
        <strain>Durham</strain>
        <strain evidence="3">NC isolate 2 -- Noor lab</strain>
    </source>
</reference>
<feature type="domain" description="Rho-GAP" evidence="1">
    <location>
        <begin position="1"/>
        <end position="98"/>
    </location>
</feature>
<name>T1GTQ6_MEGSC</name>
<dbReference type="Pfam" id="PF00620">
    <property type="entry name" value="RhoGAP"/>
    <property type="match status" value="1"/>
</dbReference>
<dbReference type="Gene3D" id="1.10.555.10">
    <property type="entry name" value="Rho GTPase activation protein"/>
    <property type="match status" value="1"/>
</dbReference>
<dbReference type="HOGENOM" id="CLU_2339509_0_0_1"/>
<dbReference type="InterPro" id="IPR000198">
    <property type="entry name" value="RhoGAP_dom"/>
</dbReference>
<proteinExistence type="predicted"/>
<dbReference type="PROSITE" id="PS50238">
    <property type="entry name" value="RHOGAP"/>
    <property type="match status" value="1"/>
</dbReference>
<dbReference type="GO" id="GO:0007165">
    <property type="term" value="P:signal transduction"/>
    <property type="evidence" value="ECO:0007669"/>
    <property type="project" value="InterPro"/>
</dbReference>
<dbReference type="PANTHER" id="PTHR12552">
    <property type="entry name" value="OLIGOPHRENIN 1"/>
    <property type="match status" value="1"/>
</dbReference>
<dbReference type="EMBL" id="CAQQ02012084">
    <property type="status" value="NOT_ANNOTATED_CDS"/>
    <property type="molecule type" value="Genomic_DNA"/>
</dbReference>
<evidence type="ECO:0000259" key="1">
    <source>
        <dbReference type="PROSITE" id="PS50238"/>
    </source>
</evidence>
<accession>T1GTQ6</accession>
<keyword evidence="3" id="KW-1185">Reference proteome</keyword>
<reference evidence="2" key="2">
    <citation type="submission" date="2015-06" db="UniProtKB">
        <authorList>
            <consortium name="EnsemblMetazoa"/>
        </authorList>
    </citation>
    <scope>IDENTIFICATION</scope>
</reference>
<evidence type="ECO:0000313" key="3">
    <source>
        <dbReference type="Proteomes" id="UP000015102"/>
    </source>
</evidence>
<protein>
    <recommendedName>
        <fullName evidence="1">Rho-GAP domain-containing protein</fullName>
    </recommendedName>
</protein>
<dbReference type="AlphaFoldDB" id="T1GTQ6"/>
<dbReference type="GO" id="GO:0005096">
    <property type="term" value="F:GTPase activator activity"/>
    <property type="evidence" value="ECO:0007669"/>
    <property type="project" value="InterPro"/>
</dbReference>
<evidence type="ECO:0000313" key="2">
    <source>
        <dbReference type="EnsemblMetazoa" id="MESCA007097-PA"/>
    </source>
</evidence>
<sequence length="98" mass="11223">KGLQDEGLYRKSGVSTKITKLIQLALDKNTTDSPFCNEDTYKDLLDSNTVANALKTYLRHLREPLMTFQLYEKFINAAKNESVPIRIFEVHKLSCSQL</sequence>
<dbReference type="PANTHER" id="PTHR12552:SF1">
    <property type="entry name" value="RHO GTPASE-ACTIVATING PROTEIN GRAF"/>
    <property type="match status" value="1"/>
</dbReference>
<dbReference type="EMBL" id="CAQQ02012083">
    <property type="status" value="NOT_ANNOTATED_CDS"/>
    <property type="molecule type" value="Genomic_DNA"/>
</dbReference>
<dbReference type="OMA" id="IERCINV"/>